<feature type="region of interest" description="Disordered" evidence="1">
    <location>
        <begin position="53"/>
        <end position="90"/>
    </location>
</feature>
<protein>
    <submittedName>
        <fullName evidence="2">Uncharacterized protein</fullName>
    </submittedName>
</protein>
<evidence type="ECO:0000256" key="1">
    <source>
        <dbReference type="SAM" id="MobiDB-lite"/>
    </source>
</evidence>
<gene>
    <name evidence="2" type="ORF">HaLaN_04929</name>
</gene>
<accession>A0A699YI19</accession>
<organism evidence="2 3">
    <name type="scientific">Haematococcus lacustris</name>
    <name type="common">Green alga</name>
    <name type="synonym">Haematococcus pluvialis</name>
    <dbReference type="NCBI Taxonomy" id="44745"/>
    <lineage>
        <taxon>Eukaryota</taxon>
        <taxon>Viridiplantae</taxon>
        <taxon>Chlorophyta</taxon>
        <taxon>core chlorophytes</taxon>
        <taxon>Chlorophyceae</taxon>
        <taxon>CS clade</taxon>
        <taxon>Chlamydomonadales</taxon>
        <taxon>Haematococcaceae</taxon>
        <taxon>Haematococcus</taxon>
    </lineage>
</organism>
<dbReference type="Proteomes" id="UP000485058">
    <property type="component" value="Unassembled WGS sequence"/>
</dbReference>
<evidence type="ECO:0000313" key="3">
    <source>
        <dbReference type="Proteomes" id="UP000485058"/>
    </source>
</evidence>
<feature type="compositionally biased region" description="Polar residues" evidence="1">
    <location>
        <begin position="62"/>
        <end position="72"/>
    </location>
</feature>
<feature type="region of interest" description="Disordered" evidence="1">
    <location>
        <begin position="230"/>
        <end position="252"/>
    </location>
</feature>
<proteinExistence type="predicted"/>
<name>A0A699YI19_HAELA</name>
<dbReference type="EMBL" id="BLLF01000258">
    <property type="protein sequence ID" value="GFH09733.1"/>
    <property type="molecule type" value="Genomic_DNA"/>
</dbReference>
<keyword evidence="3" id="KW-1185">Reference proteome</keyword>
<comment type="caution">
    <text evidence="2">The sequence shown here is derived from an EMBL/GenBank/DDBJ whole genome shotgun (WGS) entry which is preliminary data.</text>
</comment>
<sequence length="375" mass="39265">MASYKWRTCEQGSRAGATPCVLALWLQAVQRGPCGPGGRCAAPLPHQTAGITCPAPLPSPAEPNSNCSQPASGHQEGAQPSAAVGPTRPPPAACLAASPLSLPVNERELLERAKELQQQLSDSPDTVHLVKTTLADELSADILQTMTPPAQQVDWSTAAEEHAPMVCIPCDRGDGLQHLPPPLLFDKGGKWVWKPSSWPWHTVAQQWGKVAWAAYVEPCLVLGLQPVGSSEPTANDSNRNPESHAAPNLLNRSPLQNGELVGQVAAAAEAPTPLAALHASLIGANTHSDQHACEGEGLWARQGVMATAVDTCWHCDRKAACVHGQADQAGPGCRGGGLRHDTVTPLQQASALPATCIALVQAGNDHICTDPVLVV</sequence>
<feature type="compositionally biased region" description="Polar residues" evidence="1">
    <location>
        <begin position="230"/>
        <end position="240"/>
    </location>
</feature>
<evidence type="ECO:0000313" key="2">
    <source>
        <dbReference type="EMBL" id="GFH09733.1"/>
    </source>
</evidence>
<dbReference type="AlphaFoldDB" id="A0A699YI19"/>
<reference evidence="2 3" key="1">
    <citation type="submission" date="2020-02" db="EMBL/GenBank/DDBJ databases">
        <title>Draft genome sequence of Haematococcus lacustris strain NIES-144.</title>
        <authorList>
            <person name="Morimoto D."/>
            <person name="Nakagawa S."/>
            <person name="Yoshida T."/>
            <person name="Sawayama S."/>
        </authorList>
    </citation>
    <scope>NUCLEOTIDE SEQUENCE [LARGE SCALE GENOMIC DNA]</scope>
    <source>
        <strain evidence="2 3">NIES-144</strain>
    </source>
</reference>